<dbReference type="GO" id="GO:0016787">
    <property type="term" value="F:hydrolase activity"/>
    <property type="evidence" value="ECO:0007669"/>
    <property type="project" value="UniProtKB-KW"/>
</dbReference>
<comment type="caution">
    <text evidence="3">The sequence shown here is derived from an EMBL/GenBank/DDBJ whole genome shotgun (WGS) entry which is preliminary data.</text>
</comment>
<dbReference type="EMBL" id="LJQA01000786">
    <property type="protein sequence ID" value="KPW83608.1"/>
    <property type="molecule type" value="Genomic_DNA"/>
</dbReference>
<feature type="domain" description="Allophanate hydrolase C-terminal" evidence="2">
    <location>
        <begin position="448"/>
        <end position="569"/>
    </location>
</feature>
<keyword evidence="3" id="KW-0378">Hydrolase</keyword>
<dbReference type="SUPFAM" id="SSF75304">
    <property type="entry name" value="Amidase signature (AS) enzymes"/>
    <property type="match status" value="1"/>
</dbReference>
<dbReference type="InterPro" id="IPR053844">
    <property type="entry name" value="AH_C"/>
</dbReference>
<dbReference type="InterPro" id="IPR023631">
    <property type="entry name" value="Amidase_dom"/>
</dbReference>
<dbReference type="PANTHER" id="PTHR11895">
    <property type="entry name" value="TRANSAMIDASE"/>
    <property type="match status" value="1"/>
</dbReference>
<dbReference type="Gene3D" id="1.20.58.1700">
    <property type="match status" value="1"/>
</dbReference>
<dbReference type="Proteomes" id="UP000050356">
    <property type="component" value="Unassembled WGS sequence"/>
</dbReference>
<feature type="domain" description="Amidase" evidence="1">
    <location>
        <begin position="219"/>
        <end position="413"/>
    </location>
</feature>
<evidence type="ECO:0000313" key="4">
    <source>
        <dbReference type="Proteomes" id="UP000050356"/>
    </source>
</evidence>
<evidence type="ECO:0000259" key="2">
    <source>
        <dbReference type="Pfam" id="PF21986"/>
    </source>
</evidence>
<dbReference type="RefSeq" id="WP_057460276.1">
    <property type="nucleotide sequence ID" value="NZ_LIIG01000171.1"/>
</dbReference>
<dbReference type="Pfam" id="PF21986">
    <property type="entry name" value="AH_C"/>
    <property type="match status" value="1"/>
</dbReference>
<dbReference type="PATRIC" id="fig|264451.4.peg.1632"/>
<dbReference type="InterPro" id="IPR036928">
    <property type="entry name" value="AS_sf"/>
</dbReference>
<evidence type="ECO:0000313" key="3">
    <source>
        <dbReference type="EMBL" id="KPW83608.1"/>
    </source>
</evidence>
<evidence type="ECO:0000259" key="1">
    <source>
        <dbReference type="Pfam" id="PF01425"/>
    </source>
</evidence>
<accession>A0A0P9M6P3</accession>
<gene>
    <name evidence="3" type="ORF">ALO50_01187</name>
</gene>
<name>A0A0P9M6P3_PSESX</name>
<feature type="domain" description="Amidase" evidence="1">
    <location>
        <begin position="29"/>
        <end position="200"/>
    </location>
</feature>
<reference evidence="3 4" key="1">
    <citation type="submission" date="2015-09" db="EMBL/GenBank/DDBJ databases">
        <title>Genome announcement of multiple Pseudomonas syringae strains.</title>
        <authorList>
            <person name="Thakur S."/>
            <person name="Wang P.W."/>
            <person name="Gong Y."/>
            <person name="Weir B.S."/>
            <person name="Guttman D.S."/>
        </authorList>
    </citation>
    <scope>NUCLEOTIDE SEQUENCE [LARGE SCALE GENOMIC DNA]</scope>
    <source>
        <strain evidence="3 4">ICMP17524</strain>
    </source>
</reference>
<dbReference type="Pfam" id="PF01425">
    <property type="entry name" value="Amidase"/>
    <property type="match status" value="2"/>
</dbReference>
<protein>
    <submittedName>
        <fullName evidence="3">Allophanate hydrolase</fullName>
    </submittedName>
</protein>
<dbReference type="AlphaFoldDB" id="A0A0P9M6P3"/>
<proteinExistence type="predicted"/>
<dbReference type="Gene3D" id="3.10.490.10">
    <property type="entry name" value="Gamma-glutamyl cyclotransferase-like"/>
    <property type="match status" value="1"/>
</dbReference>
<dbReference type="PANTHER" id="PTHR11895:SF169">
    <property type="entry name" value="GLUTAMYL-TRNA(GLN) AMIDOTRANSFERASE"/>
    <property type="match status" value="1"/>
</dbReference>
<dbReference type="Gene3D" id="3.90.1300.10">
    <property type="entry name" value="Amidase signature (AS) domain"/>
    <property type="match status" value="2"/>
</dbReference>
<dbReference type="InterPro" id="IPR000120">
    <property type="entry name" value="Amidase"/>
</dbReference>
<sequence>MNDSALPNDLRLDTVRTAYLSGQISPRQLILALREKAATLNADYHLFIHLLSPAELEPYLAALENRDIQSLPLYGVPFAIKDNIDLAAIATTAACPAYAYTPERSATIVEQLIALGAVPMGKTNLDQFATGLNGSRSPYGACPNSVLKEYPSGGSSSGSSLAVALEVSSFSLGTDTAGSGRVPAALNNLVGLKASKGLVATLDPHDEYSRRNPQWNDLSAFGAPRPFRFGVPRAEDLEFFGCNEGPRLFSAAIAHLTALGGEAVTVDLSPFLEAARLLYEGPWVAERYSVAGQLMEEHPDAVLPVIRDVLAKAPQVSGVDTFRAQYRLQALKAICDRALEGLDCVVTPSIGRPVTSAELAAEPVLRNSELGYYTNFVNLLDYAAIAVPSAFMSNGLPWGITLFGRAFTDQYLLSLADAFQRHTDLSLISGEAPRLPAPKAVAGNDMARLVVCGAHLDGLALNWQLKRRGARLLECTHSSADYKLFALAGGPPFRPGMVRVAEDGVAIEVEVWELPSVELGSFLTGIPAPLGLGKVQLADGRWETGFICEAYGLTGARDISHLGGWRAHLQQM</sequence>
<organism evidence="3 4">
    <name type="scientific">Pseudomonas syringae pv. cerasicola</name>
    <dbReference type="NCBI Taxonomy" id="264451"/>
    <lineage>
        <taxon>Bacteria</taxon>
        <taxon>Pseudomonadati</taxon>
        <taxon>Pseudomonadota</taxon>
        <taxon>Gammaproteobacteria</taxon>
        <taxon>Pseudomonadales</taxon>
        <taxon>Pseudomonadaceae</taxon>
        <taxon>Pseudomonas</taxon>
        <taxon>Pseudomonas syringae</taxon>
    </lineage>
</organism>